<evidence type="ECO:0000256" key="1">
    <source>
        <dbReference type="SAM" id="Phobius"/>
    </source>
</evidence>
<evidence type="ECO:0000313" key="2">
    <source>
        <dbReference type="EMBL" id="ROR93978.1"/>
    </source>
</evidence>
<keyword evidence="1" id="KW-0812">Transmembrane</keyword>
<dbReference type="EMBL" id="RKHQ01000002">
    <property type="protein sequence ID" value="ROR93978.1"/>
    <property type="molecule type" value="Genomic_DNA"/>
</dbReference>
<keyword evidence="1" id="KW-1133">Transmembrane helix</keyword>
<gene>
    <name evidence="2" type="ORF">EDD28_3407</name>
</gene>
<keyword evidence="3" id="KW-1185">Reference proteome</keyword>
<comment type="caution">
    <text evidence="2">The sequence shown here is derived from an EMBL/GenBank/DDBJ whole genome shotgun (WGS) entry which is preliminary data.</text>
</comment>
<accession>A0A3N2D2V4</accession>
<dbReference type="OrthoDB" id="5150349at2"/>
<protein>
    <submittedName>
        <fullName evidence="2">Uncharacterized protein</fullName>
    </submittedName>
</protein>
<dbReference type="Proteomes" id="UP000275356">
    <property type="component" value="Unassembled WGS sequence"/>
</dbReference>
<reference evidence="2 3" key="1">
    <citation type="submission" date="2018-11" db="EMBL/GenBank/DDBJ databases">
        <title>Sequencing the genomes of 1000 actinobacteria strains.</title>
        <authorList>
            <person name="Klenk H.-P."/>
        </authorList>
    </citation>
    <scope>NUCLEOTIDE SEQUENCE [LARGE SCALE GENOMIC DNA]</scope>
    <source>
        <strain evidence="2 3">DSM 13521</strain>
    </source>
</reference>
<keyword evidence="1" id="KW-0472">Membrane</keyword>
<evidence type="ECO:0000313" key="3">
    <source>
        <dbReference type="Proteomes" id="UP000275356"/>
    </source>
</evidence>
<sequence length="187" mass="19843">MSDTPWSPPPGTTDGGGRERMLACLERAVEGTPYRLDPDDRGVVLSLDIADASWWGTLSAAGVTAQQREIVRFPSETTVAITDEIRELRWSAGRPSLVTGSLVRGRIRTRRREVVWGWRADGSFGRVLDLRLDSAEARELVEAAAAAAGLTVVRGGAERGAIIAAWVGGAVALLGIVVALVVTLAVA</sequence>
<feature type="transmembrane region" description="Helical" evidence="1">
    <location>
        <begin position="163"/>
        <end position="186"/>
    </location>
</feature>
<dbReference type="AlphaFoldDB" id="A0A3N2D2V4"/>
<name>A0A3N2D2V4_9MICO</name>
<proteinExistence type="predicted"/>
<organism evidence="2 3">
    <name type="scientific">Salana multivorans</name>
    <dbReference type="NCBI Taxonomy" id="120377"/>
    <lineage>
        <taxon>Bacteria</taxon>
        <taxon>Bacillati</taxon>
        <taxon>Actinomycetota</taxon>
        <taxon>Actinomycetes</taxon>
        <taxon>Micrococcales</taxon>
        <taxon>Beutenbergiaceae</taxon>
        <taxon>Salana</taxon>
    </lineage>
</organism>
<dbReference type="RefSeq" id="WP_148059655.1">
    <property type="nucleotide sequence ID" value="NZ_CALFQU010000045.1"/>
</dbReference>